<dbReference type="STRING" id="1121302.SAMN02745163_03127"/>
<dbReference type="CDD" id="cd18793">
    <property type="entry name" value="SF2_C_SNF"/>
    <property type="match status" value="1"/>
</dbReference>
<protein>
    <submittedName>
        <fullName evidence="6">Superfamily II DNA or RNA helicase, SNF2 family</fullName>
    </submittedName>
</protein>
<keyword evidence="1" id="KW-0378">Hydrolase</keyword>
<dbReference type="GO" id="GO:0008270">
    <property type="term" value="F:zinc ion binding"/>
    <property type="evidence" value="ECO:0007669"/>
    <property type="project" value="UniProtKB-KW"/>
</dbReference>
<dbReference type="PANTHER" id="PTHR10799">
    <property type="entry name" value="SNF2/RAD54 HELICASE FAMILY"/>
    <property type="match status" value="1"/>
</dbReference>
<dbReference type="Pfam" id="PF00271">
    <property type="entry name" value="Helicase_C"/>
    <property type="match status" value="1"/>
</dbReference>
<dbReference type="GO" id="GO:0016787">
    <property type="term" value="F:hydrolase activity"/>
    <property type="evidence" value="ECO:0007669"/>
    <property type="project" value="UniProtKB-KW"/>
</dbReference>
<dbReference type="InterPro" id="IPR000330">
    <property type="entry name" value="SNF2_N"/>
</dbReference>
<dbReference type="InterPro" id="IPR013663">
    <property type="entry name" value="Helicase_SWF/SNF/SWI_bac"/>
</dbReference>
<dbReference type="InterPro" id="IPR027417">
    <property type="entry name" value="P-loop_NTPase"/>
</dbReference>
<evidence type="ECO:0000313" key="6">
    <source>
        <dbReference type="EMBL" id="SHK06270.1"/>
    </source>
</evidence>
<gene>
    <name evidence="6" type="ORF">SAMN02745163_03127</name>
</gene>
<dbReference type="Gene3D" id="3.40.50.10810">
    <property type="entry name" value="Tandem AAA-ATPase domain"/>
    <property type="match status" value="1"/>
</dbReference>
<sequence length="1059" mass="123171">MFFEESELIHYADELIYERGLKLYEDNKVIAVKTDVKPWDSTGIKAYILEAKVTGSSDNSYKVQVRFNDKTGFTYFDCDCRYFKDNYRRRGVCKHIIAALIKDKRDEVSNIKQKISDFNFNNLVKNIEANKDLLNRVELKIKPVLEFYTLKKIKANVEFKLEADKAYKVRDIKAFINAYENGEQALVIRDFIYSSYKYFFGNRDRSFISIVREAIEQESLFKQTVDYSLLQHSLIKESKLSCSDLLVKRVFELFADVGIEVIINDRSYGSVPIYINRGIPLDIKLVRNINSYVLTYDSNEPILLSNKGDIVFYKDSIYILDELESARFKVFYEALKTKINIDSNYKEKVKQIILPELIDLNARLNVSDGIRKEFDIDRLKIKFYVDKRKDIIFVKPVFNYGDTSITLKNQKIKNDVVRDKIGERRAIKYLEVLNFKILDDEFFIEQEDHIFDFLNIGATKLREIGEVFYSEGFKSMKLHNKSSYRGDVRLNEKGLLEFDFSMEGVDPRELFEIFRGIKNKKKYYRLANGDFVNLQDDELINVYELLEYDGLNFKRKNFNNIVLPRYKEYLLKEECLSFIKGDNKVIDLNKVNETSIPKELLSVLRVYQKQAFSWFINLSDNGFGGILADEMGLGKTLQAISFLYAKKQNGSSLVIAPSSLVYNWYEEATRFLKDFRVIVVDGNKANREKIIEAYKDYDLLITSYALLRRDQEAFAGKDLNTIIVDEAQYIKNPNSMNAKACKSLKAENKFALTGTPIENNLGDLWSIFDFLMPGYLLSKKRFIVRYETPIVKESKTKALEEFNRRVSPFILRREKSMVAKELPPKIEHNVSIELNDKQKKFYAAYAKAVKKDFKKLDLQINENKFKFLGALTRLRQICSMPEVAFEEYSGENSKLTALLDIINEAKENYKKVIVFSSFTTSLKNIGQKLLENEIKYLYLDGDTKIKDRLPMVNEFNEGSANVFLISLKAGGTGLNITSAEVVIHYDPWWNPAVEDQATDRAHRIGQKNQVEVIRLIARGTIEERIYELQEKKKSMVDLVVGNEEVGNFKVNLEDIKEFI</sequence>
<evidence type="ECO:0000313" key="7">
    <source>
        <dbReference type="Proteomes" id="UP000184310"/>
    </source>
</evidence>
<keyword evidence="2" id="KW-0863">Zinc-finger</keyword>
<accession>A0A1M6PEE9</accession>
<evidence type="ECO:0000256" key="1">
    <source>
        <dbReference type="ARBA" id="ARBA00022801"/>
    </source>
</evidence>
<dbReference type="InterPro" id="IPR007527">
    <property type="entry name" value="Znf_SWIM"/>
</dbReference>
<dbReference type="EMBL" id="FQZB01000013">
    <property type="protein sequence ID" value="SHK06270.1"/>
    <property type="molecule type" value="Genomic_DNA"/>
</dbReference>
<proteinExistence type="predicted"/>
<feature type="domain" description="Helicase ATP-binding" evidence="4">
    <location>
        <begin position="616"/>
        <end position="774"/>
    </location>
</feature>
<dbReference type="Proteomes" id="UP000184310">
    <property type="component" value="Unassembled WGS sequence"/>
</dbReference>
<keyword evidence="2" id="KW-0479">Metal-binding</keyword>
<feature type="domain" description="Helicase C-terminal" evidence="5">
    <location>
        <begin position="894"/>
        <end position="1056"/>
    </location>
</feature>
<dbReference type="Pfam" id="PF00176">
    <property type="entry name" value="SNF2-rel_dom"/>
    <property type="match status" value="1"/>
</dbReference>
<keyword evidence="6" id="KW-0347">Helicase</keyword>
<feature type="domain" description="SWIM-type" evidence="3">
    <location>
        <begin position="61"/>
        <end position="104"/>
    </location>
</feature>
<dbReference type="Pfam" id="PF08455">
    <property type="entry name" value="SNF2_assoc"/>
    <property type="match status" value="1"/>
</dbReference>
<dbReference type="Gene3D" id="3.40.50.300">
    <property type="entry name" value="P-loop containing nucleotide triphosphate hydrolases"/>
    <property type="match status" value="1"/>
</dbReference>
<dbReference type="GO" id="GO:0005524">
    <property type="term" value="F:ATP binding"/>
    <property type="evidence" value="ECO:0007669"/>
    <property type="project" value="InterPro"/>
</dbReference>
<dbReference type="InterPro" id="IPR038718">
    <property type="entry name" value="SNF2-like_sf"/>
</dbReference>
<dbReference type="InterPro" id="IPR014001">
    <property type="entry name" value="Helicase_ATP-bd"/>
</dbReference>
<organism evidence="6 7">
    <name type="scientific">Clostridium cavendishii DSM 21758</name>
    <dbReference type="NCBI Taxonomy" id="1121302"/>
    <lineage>
        <taxon>Bacteria</taxon>
        <taxon>Bacillati</taxon>
        <taxon>Bacillota</taxon>
        <taxon>Clostridia</taxon>
        <taxon>Eubacteriales</taxon>
        <taxon>Clostridiaceae</taxon>
        <taxon>Clostridium</taxon>
    </lineage>
</organism>
<dbReference type="RefSeq" id="WP_084108860.1">
    <property type="nucleotide sequence ID" value="NZ_FQZB01000013.1"/>
</dbReference>
<keyword evidence="7" id="KW-1185">Reference proteome</keyword>
<dbReference type="PROSITE" id="PS50966">
    <property type="entry name" value="ZF_SWIM"/>
    <property type="match status" value="1"/>
</dbReference>
<name>A0A1M6PEE9_9CLOT</name>
<evidence type="ECO:0000256" key="2">
    <source>
        <dbReference type="PROSITE-ProRule" id="PRU00325"/>
    </source>
</evidence>
<dbReference type="SMART" id="SM00487">
    <property type="entry name" value="DEXDc"/>
    <property type="match status" value="1"/>
</dbReference>
<dbReference type="OrthoDB" id="9760715at2"/>
<evidence type="ECO:0000259" key="5">
    <source>
        <dbReference type="PROSITE" id="PS51194"/>
    </source>
</evidence>
<evidence type="ECO:0000259" key="3">
    <source>
        <dbReference type="PROSITE" id="PS50966"/>
    </source>
</evidence>
<keyword evidence="2" id="KW-0862">Zinc</keyword>
<dbReference type="PROSITE" id="PS51194">
    <property type="entry name" value="HELICASE_CTER"/>
    <property type="match status" value="1"/>
</dbReference>
<dbReference type="SUPFAM" id="SSF52540">
    <property type="entry name" value="P-loop containing nucleoside triphosphate hydrolases"/>
    <property type="match status" value="2"/>
</dbReference>
<evidence type="ECO:0000259" key="4">
    <source>
        <dbReference type="PROSITE" id="PS51192"/>
    </source>
</evidence>
<dbReference type="PROSITE" id="PS51192">
    <property type="entry name" value="HELICASE_ATP_BIND_1"/>
    <property type="match status" value="1"/>
</dbReference>
<dbReference type="SMART" id="SM00490">
    <property type="entry name" value="HELICc"/>
    <property type="match status" value="1"/>
</dbReference>
<keyword evidence="6" id="KW-0067">ATP-binding</keyword>
<reference evidence="6 7" key="1">
    <citation type="submission" date="2016-11" db="EMBL/GenBank/DDBJ databases">
        <authorList>
            <person name="Jaros S."/>
            <person name="Januszkiewicz K."/>
            <person name="Wedrychowicz H."/>
        </authorList>
    </citation>
    <scope>NUCLEOTIDE SEQUENCE [LARGE SCALE GENOMIC DNA]</scope>
    <source>
        <strain evidence="6 7">DSM 21758</strain>
    </source>
</reference>
<dbReference type="InterPro" id="IPR049730">
    <property type="entry name" value="SNF2/RAD54-like_C"/>
</dbReference>
<keyword evidence="6" id="KW-0547">Nucleotide-binding</keyword>
<dbReference type="InterPro" id="IPR001650">
    <property type="entry name" value="Helicase_C-like"/>
</dbReference>
<dbReference type="CDD" id="cd18012">
    <property type="entry name" value="DEXQc_arch_SWI2_SNF2"/>
    <property type="match status" value="1"/>
</dbReference>
<dbReference type="GO" id="GO:0004386">
    <property type="term" value="F:helicase activity"/>
    <property type="evidence" value="ECO:0007669"/>
    <property type="project" value="UniProtKB-KW"/>
</dbReference>
<dbReference type="AlphaFoldDB" id="A0A1M6PEE9"/>